<evidence type="ECO:0000256" key="2">
    <source>
        <dbReference type="SAM" id="Phobius"/>
    </source>
</evidence>
<evidence type="ECO:0000313" key="4">
    <source>
        <dbReference type="Proteomes" id="UP001560019"/>
    </source>
</evidence>
<dbReference type="EMBL" id="JBEHHI010000003">
    <property type="protein sequence ID" value="MEX5729804.1"/>
    <property type="molecule type" value="Genomic_DNA"/>
</dbReference>
<keyword evidence="4" id="KW-1185">Reference proteome</keyword>
<sequence length="139" mass="15196">MDVLIEILVSLFLVIGGLFGLVGSFALIKLRDTMQRLHGPTKATTLGVGGVLIASMLYFTLVKGGFSFHELLITLFLFLTAPITANFIAKTFMQAHVRNDDLPATERSFGWSLFDDPPKAMGNGDEPDVTEAESYPRNS</sequence>
<dbReference type="PANTHER" id="PTHR34703">
    <property type="entry name" value="ANTIPORTER SUBUNIT MNHG2-RELATED"/>
    <property type="match status" value="1"/>
</dbReference>
<dbReference type="InterPro" id="IPR005133">
    <property type="entry name" value="PhaG_MnhG_YufB"/>
</dbReference>
<dbReference type="Proteomes" id="UP001560019">
    <property type="component" value="Unassembled WGS sequence"/>
</dbReference>
<evidence type="ECO:0000313" key="3">
    <source>
        <dbReference type="EMBL" id="MEX5729804.1"/>
    </source>
</evidence>
<organism evidence="3 4">
    <name type="scientific">Rhodovulum iodosum</name>
    <dbReference type="NCBI Taxonomy" id="68291"/>
    <lineage>
        <taxon>Bacteria</taxon>
        <taxon>Pseudomonadati</taxon>
        <taxon>Pseudomonadota</taxon>
        <taxon>Alphaproteobacteria</taxon>
        <taxon>Rhodobacterales</taxon>
        <taxon>Paracoccaceae</taxon>
        <taxon>Rhodovulum</taxon>
    </lineage>
</organism>
<feature type="region of interest" description="Disordered" evidence="1">
    <location>
        <begin position="115"/>
        <end position="139"/>
    </location>
</feature>
<feature type="transmembrane region" description="Helical" evidence="2">
    <location>
        <begin position="71"/>
        <end position="89"/>
    </location>
</feature>
<accession>A0ABV3XXB5</accession>
<keyword evidence="2" id="KW-0472">Membrane</keyword>
<name>A0ABV3XXB5_9RHOB</name>
<dbReference type="Pfam" id="PF03334">
    <property type="entry name" value="PhaG_MnhG_YufB"/>
    <property type="match status" value="1"/>
</dbReference>
<evidence type="ECO:0000256" key="1">
    <source>
        <dbReference type="SAM" id="MobiDB-lite"/>
    </source>
</evidence>
<comment type="caution">
    <text evidence="3">The sequence shown here is derived from an EMBL/GenBank/DDBJ whole genome shotgun (WGS) entry which is preliminary data.</text>
</comment>
<gene>
    <name evidence="3" type="ORF">Ga0609869_003157</name>
</gene>
<dbReference type="NCBIfam" id="TIGR01300">
    <property type="entry name" value="CPA3_mnhG_phaG"/>
    <property type="match status" value="1"/>
</dbReference>
<keyword evidence="2" id="KW-0812">Transmembrane</keyword>
<protein>
    <submittedName>
        <fullName evidence="3">Multicomponent K+:H+ antiporter subunit G</fullName>
    </submittedName>
</protein>
<keyword evidence="2" id="KW-1133">Transmembrane helix</keyword>
<feature type="transmembrane region" description="Helical" evidence="2">
    <location>
        <begin position="40"/>
        <end position="59"/>
    </location>
</feature>
<proteinExistence type="predicted"/>
<dbReference type="RefSeq" id="WP_125404671.1">
    <property type="nucleotide sequence ID" value="NZ_JBEHHI010000003.1"/>
</dbReference>
<reference evidence="3 4" key="1">
    <citation type="submission" date="2024-06" db="EMBL/GenBank/DDBJ databases">
        <title>Genome of Rhodovulum iodosum, a marine photoferrotroph.</title>
        <authorList>
            <person name="Bianchini G."/>
            <person name="Nikeleit V."/>
            <person name="Kappler A."/>
            <person name="Bryce C."/>
            <person name="Sanchez-Baracaldo P."/>
        </authorList>
    </citation>
    <scope>NUCLEOTIDE SEQUENCE [LARGE SCALE GENOMIC DNA]</scope>
    <source>
        <strain evidence="3 4">UT/N1</strain>
    </source>
</reference>
<dbReference type="PANTHER" id="PTHR34703:SF1">
    <property type="entry name" value="ANTIPORTER SUBUNIT MNHG2-RELATED"/>
    <property type="match status" value="1"/>
</dbReference>
<dbReference type="NCBIfam" id="NF009316">
    <property type="entry name" value="PRK12674.1-5"/>
    <property type="match status" value="1"/>
</dbReference>
<feature type="transmembrane region" description="Helical" evidence="2">
    <location>
        <begin position="6"/>
        <end position="28"/>
    </location>
</feature>